<protein>
    <submittedName>
        <fullName evidence="2">Uncharacterized protein</fullName>
    </submittedName>
</protein>
<dbReference type="EMBL" id="OCMY01000001">
    <property type="protein sequence ID" value="SOD38809.1"/>
    <property type="molecule type" value="Genomic_DNA"/>
</dbReference>
<dbReference type="Proteomes" id="UP000219271">
    <property type="component" value="Unassembled WGS sequence"/>
</dbReference>
<keyword evidence="3" id="KW-1185">Reference proteome</keyword>
<feature type="compositionally biased region" description="Polar residues" evidence="1">
    <location>
        <begin position="16"/>
        <end position="26"/>
    </location>
</feature>
<proteinExistence type="predicted"/>
<evidence type="ECO:0000313" key="2">
    <source>
        <dbReference type="EMBL" id="SOD38809.1"/>
    </source>
</evidence>
<evidence type="ECO:0000313" key="3">
    <source>
        <dbReference type="Proteomes" id="UP000219271"/>
    </source>
</evidence>
<accession>A0A286BXD6</accession>
<gene>
    <name evidence="2" type="ORF">SAMN06273570_3242</name>
</gene>
<dbReference type="OrthoDB" id="6637064at2"/>
<name>A0A286BXD6_9GAMM</name>
<reference evidence="3" key="1">
    <citation type="submission" date="2017-09" db="EMBL/GenBank/DDBJ databases">
        <authorList>
            <person name="Varghese N."/>
            <person name="Submissions S."/>
        </authorList>
    </citation>
    <scope>NUCLEOTIDE SEQUENCE [LARGE SCALE GENOMIC DNA]</scope>
    <source>
        <strain evidence="3">JKS000234</strain>
    </source>
</reference>
<dbReference type="RefSeq" id="WP_097096679.1">
    <property type="nucleotide sequence ID" value="NZ_OCMY01000001.1"/>
</dbReference>
<organism evidence="2 3">
    <name type="scientific">Candidatus Pantoea floridensis</name>
    <dbReference type="NCBI Taxonomy" id="1938870"/>
    <lineage>
        <taxon>Bacteria</taxon>
        <taxon>Pseudomonadati</taxon>
        <taxon>Pseudomonadota</taxon>
        <taxon>Gammaproteobacteria</taxon>
        <taxon>Enterobacterales</taxon>
        <taxon>Erwiniaceae</taxon>
        <taxon>Pantoea</taxon>
    </lineage>
</organism>
<feature type="region of interest" description="Disordered" evidence="1">
    <location>
        <begin position="16"/>
        <end position="36"/>
    </location>
</feature>
<sequence>MAYTLDDFLDNTPASLNDFSDTTTGTPAPAQAVVSSPSVRNSAATTALLNAPTDPNQVVPTYDAISSEHSQMGYSPTQNQILDARKTQEASAFQQAMYESLADPQVPDMTKQAILQNHQEGRIAQSNLLTAQGMLGTQEAGETNSNETAEATVSRDLFAAGMDKAIQFKRQQQAIYNATAMAQEENGLTATATGMAENIIPGVSSIKSSQLYSSLSNDTKGVIASFFLQGSSKAALADKFNTLPLDQRMAVMDGIATTINSEGRTILLPSEKDNANLHALQAVTQSGAYTVTDEVIDNLGGLLDMSGLALPFRALGRALGVGKTVREADAAASAARASEGLTDAERSIQQRQLMAQQQPSAPMDILKDANPDKARRVVAGIAQDETDEFALAMTGTGKDNAFAGYMAAQPKVADGTVQSKVYDPSRYDDFQYMPDNDTLDLVRSAAYPNLSTVEKRRLDANVTHDFQNATGLVTRKEMTTVGAADDGTGLDIAAVYGPSDNGWTSVKDAAEQAQFALRKYGIDEKDINILVRDGDTYHPVPYSQVKNAEGDLGGDYLLQIKQNYKYSAGDLDDSQFQLFDVKRNLLNYSDVGYGTSGRGSLTSTFVAPEAMFHPEYMKGAVLSDLKKDVLSEKLVEVAKGFTDSLQPMAMERKNAIIDAIKEANVKGISYNYSDLAGRGFNDAEIRTFEQFKKTQDTLWHLTNADMVRSYKTLGFGRMVYKDAGLDVVARPVSLNSVRNNTSVYDAAKDIVRILTPEERAALSSRNAGVAELAHPIEIDGRNILHVLNDNDARGTYLRALSDDDTVMSYRKGYYSVRYANPHFIERKLVDADGVPVRDEHGQDIWQAFATAPDSLSAAKAIERYQRTRPSEYRVRGDLKGGDYDKANTQAMSAGGLSAQRVRGKRLEDAIGSNTELDGAHIQSPIQAMNSSIESVSSRVAYRDWIETSKQRLLSTYSDVMPKRNGRPDYPSNISEITGSGKQRAAARAMYEHIRAMENGYVNAIDDVTKKIFSQSADWLGGAAVKFDSKALALGERAVRAGETFSPTGFLRSLSFYTMIALNPLRQLAVQFAQASMSLGRHPTYIAHLFDDATLLMIDKFNPNAPDAYYRMFGRSKAEFKAMKDAMEKSGITKGINRHEMIAGMLRTNTDLSVGYASRAANAITKGTKTTLSAPRKIGFSAGEYFVQASSYFAHYDAALKASVKAGKGTTLPADLLKQVASDARQFTGNFSRSGQVALNHNELSVIGQYGQVPLKMIGVLFNRAIPAKARVGMATFAVGMFGAPDWLAQMLSEHLPEDETQRELIVGGLSNVLTNGMIEAVWGQKSQVDWGGGVNPYDPQGVVDMVKHIFSDGTGEAIANSPVGSLMMGSNPRITNLIRDFGYASGLVTDPSSDTSVDKWHTVMMDVGNLSSGFSNGYKAWLMLKYQREYSATGAMTRDNVTTPEAFAKLLGFQSLAQARSFAVMDDIKAEHDKYNADIDQYFGDVSRRLVAEGLTAEQQDYLIRMSQYGMSAFPNNVAAHKRWMANMMKQIEGGDRRLFDAIMSASGWATRGDVIGWINQATLKPEQREALLSIAKWSFSEEEVKDINKFK</sequence>
<evidence type="ECO:0000256" key="1">
    <source>
        <dbReference type="SAM" id="MobiDB-lite"/>
    </source>
</evidence>